<name>A0A8S0X9Q7_CYCAE</name>
<comment type="caution">
    <text evidence="2">The sequence shown here is derived from an EMBL/GenBank/DDBJ whole genome shotgun (WGS) entry which is preliminary data.</text>
</comment>
<accession>A0A8S0X9Q7</accession>
<protein>
    <submittedName>
        <fullName evidence="2">Uncharacterized protein</fullName>
    </submittedName>
</protein>
<evidence type="ECO:0000256" key="1">
    <source>
        <dbReference type="SAM" id="MobiDB-lite"/>
    </source>
</evidence>
<evidence type="ECO:0000313" key="2">
    <source>
        <dbReference type="EMBL" id="CAA7271633.1"/>
    </source>
</evidence>
<proteinExistence type="predicted"/>
<reference evidence="2 3" key="1">
    <citation type="submission" date="2020-01" db="EMBL/GenBank/DDBJ databases">
        <authorList>
            <person name="Gupta K D."/>
        </authorList>
    </citation>
    <scope>NUCLEOTIDE SEQUENCE [LARGE SCALE GENOMIC DNA]</scope>
</reference>
<dbReference type="Proteomes" id="UP000467700">
    <property type="component" value="Unassembled WGS sequence"/>
</dbReference>
<organism evidence="2 3">
    <name type="scientific">Cyclocybe aegerita</name>
    <name type="common">Black poplar mushroom</name>
    <name type="synonym">Agrocybe aegerita</name>
    <dbReference type="NCBI Taxonomy" id="1973307"/>
    <lineage>
        <taxon>Eukaryota</taxon>
        <taxon>Fungi</taxon>
        <taxon>Dikarya</taxon>
        <taxon>Basidiomycota</taxon>
        <taxon>Agaricomycotina</taxon>
        <taxon>Agaricomycetes</taxon>
        <taxon>Agaricomycetidae</taxon>
        <taxon>Agaricales</taxon>
        <taxon>Agaricineae</taxon>
        <taxon>Bolbitiaceae</taxon>
        <taxon>Cyclocybe</taxon>
    </lineage>
</organism>
<feature type="compositionally biased region" description="Acidic residues" evidence="1">
    <location>
        <begin position="325"/>
        <end position="336"/>
    </location>
</feature>
<gene>
    <name evidence="2" type="ORF">AAE3_LOCUS13856</name>
</gene>
<keyword evidence="3" id="KW-1185">Reference proteome</keyword>
<evidence type="ECO:0000313" key="3">
    <source>
        <dbReference type="Proteomes" id="UP000467700"/>
    </source>
</evidence>
<dbReference type="AlphaFoldDB" id="A0A8S0X9Q7"/>
<feature type="region of interest" description="Disordered" evidence="1">
    <location>
        <begin position="309"/>
        <end position="339"/>
    </location>
</feature>
<dbReference type="EMBL" id="CACVBS010000112">
    <property type="protein sequence ID" value="CAA7271633.1"/>
    <property type="molecule type" value="Genomic_DNA"/>
</dbReference>
<dbReference type="OrthoDB" id="2984690at2759"/>
<sequence length="393" mass="43892">MRALDEQLSLIPSCRIWKYPRAHKHNTATHPGSTSAPPPSFSPKTAYKSHTLLRNRLLWTDQRSIVTGTPAAHLQAVHLINDIRHCSKNPEKAQVREDIEPAGTRLQTPGVLRKGCCVRAQRTCECHPFGAVFPNRPRTICLTVLTTVPEQQLKALDQKLKSDNKEWAERVKTNPTAKRDLDNTQPPYVVNKLSVLILSTSFLFNGRPISVLPNHHRHLAPGGGVDNQSTNYRQWKNYHRSQRLEFADDQDNALEVVIQDNRDPGEKLSIFALLVNSYNKLHDFANRWQANAAADFEDPEGSVQFIASAGPSSVHQRNDYGGEDHESDESSSENDDGLINGLTHAEMRTVIQRTGDGSLSGAERVNAAMLIFSFDVVLTLALFLQDTKTPLMS</sequence>
<feature type="region of interest" description="Disordered" evidence="1">
    <location>
        <begin position="25"/>
        <end position="44"/>
    </location>
</feature>